<evidence type="ECO:0000313" key="8">
    <source>
        <dbReference type="EMBL" id="NMG22658.1"/>
    </source>
</evidence>
<dbReference type="Gene3D" id="1.10.4030.10">
    <property type="entry name" value="Porin chaperone SurA, peptide-binding domain"/>
    <property type="match status" value="1"/>
</dbReference>
<keyword evidence="5 6" id="KW-0413">Isomerase</keyword>
<dbReference type="InterPro" id="IPR050245">
    <property type="entry name" value="PrsA_foldase"/>
</dbReference>
<organism evidence="8 9">
    <name type="scientific">Brasilonema bromeliae SPC951</name>
    <dbReference type="NCBI Taxonomy" id="385972"/>
    <lineage>
        <taxon>Bacteria</taxon>
        <taxon>Bacillati</taxon>
        <taxon>Cyanobacteriota</taxon>
        <taxon>Cyanophyceae</taxon>
        <taxon>Nostocales</taxon>
        <taxon>Scytonemataceae</taxon>
        <taxon>Brasilonema</taxon>
        <taxon>Bromeliae group (in: Brasilonema)</taxon>
    </lineage>
</organism>
<evidence type="ECO:0000256" key="5">
    <source>
        <dbReference type="ARBA" id="ARBA00023235"/>
    </source>
</evidence>
<dbReference type="SUPFAM" id="SSF54534">
    <property type="entry name" value="FKBP-like"/>
    <property type="match status" value="1"/>
</dbReference>
<dbReference type="InterPro" id="IPR000297">
    <property type="entry name" value="PPIase_PpiC"/>
</dbReference>
<dbReference type="RefSeq" id="WP_169157847.1">
    <property type="nucleotide sequence ID" value="NZ_CAWPJE010000295.1"/>
</dbReference>
<comment type="caution">
    <text evidence="8">The sequence shown here is derived from an EMBL/GenBank/DDBJ whole genome shotgun (WGS) entry which is preliminary data.</text>
</comment>
<evidence type="ECO:0000259" key="7">
    <source>
        <dbReference type="PROSITE" id="PS50198"/>
    </source>
</evidence>
<keyword evidence="9" id="KW-1185">Reference proteome</keyword>
<evidence type="ECO:0000256" key="4">
    <source>
        <dbReference type="ARBA" id="ARBA00023110"/>
    </source>
</evidence>
<evidence type="ECO:0000313" key="9">
    <source>
        <dbReference type="Proteomes" id="UP000718564"/>
    </source>
</evidence>
<evidence type="ECO:0000256" key="6">
    <source>
        <dbReference type="PROSITE-ProRule" id="PRU00278"/>
    </source>
</evidence>
<keyword evidence="3" id="KW-0732">Signal</keyword>
<gene>
    <name evidence="8" type="ORF">DP116_25730</name>
</gene>
<dbReference type="GO" id="GO:0016853">
    <property type="term" value="F:isomerase activity"/>
    <property type="evidence" value="ECO:0007669"/>
    <property type="project" value="UniProtKB-KW"/>
</dbReference>
<dbReference type="EC" id="5.2.1.8" evidence="2"/>
<dbReference type="Gene3D" id="3.10.50.40">
    <property type="match status" value="1"/>
</dbReference>
<evidence type="ECO:0000256" key="3">
    <source>
        <dbReference type="ARBA" id="ARBA00022729"/>
    </source>
</evidence>
<dbReference type="PANTHER" id="PTHR47245:SF1">
    <property type="entry name" value="FOLDASE PROTEIN PRSA"/>
    <property type="match status" value="1"/>
</dbReference>
<dbReference type="EMBL" id="QMEB01000291">
    <property type="protein sequence ID" value="NMG22658.1"/>
    <property type="molecule type" value="Genomic_DNA"/>
</dbReference>
<protein>
    <recommendedName>
        <fullName evidence="2">peptidylprolyl isomerase</fullName>
        <ecNumber evidence="2">5.2.1.8</ecNumber>
    </recommendedName>
</protein>
<accession>A0ABX1PFE4</accession>
<dbReference type="Proteomes" id="UP000718564">
    <property type="component" value="Unassembled WGS sequence"/>
</dbReference>
<dbReference type="PANTHER" id="PTHR47245">
    <property type="entry name" value="PEPTIDYLPROLYL ISOMERASE"/>
    <property type="match status" value="1"/>
</dbReference>
<dbReference type="PROSITE" id="PS50198">
    <property type="entry name" value="PPIC_PPIASE_2"/>
    <property type="match status" value="1"/>
</dbReference>
<feature type="domain" description="PpiC" evidence="7">
    <location>
        <begin position="98"/>
        <end position="208"/>
    </location>
</feature>
<keyword evidence="4 6" id="KW-0697">Rotamase</keyword>
<sequence length="260" mass="29935">MSKPLTISSSDLIHSLKLSCQIPDVVEAIATQKIIAEAAQEAGIQVSEQELQQEGDRLRFAKKLVKAQDTWNWLKKHHLSLAEFEELIHNKVLATKLASHLFAQHIERFFYENQLNYVAAVTYEVILDDRDLALELFYSLESGEITFQEIAREYIQQPELRRAGGYQGMRHRKDFRPEIAAAVFAATPPSLIKPISTSKGVYLIWVEEIVQPILDEQLRDKIQQELFDHWLKEQIQTIEINTNLDLSLDLQGSQELRKQA</sequence>
<evidence type="ECO:0000256" key="1">
    <source>
        <dbReference type="ARBA" id="ARBA00000971"/>
    </source>
</evidence>
<name>A0ABX1PFE4_9CYAN</name>
<dbReference type="InterPro" id="IPR046357">
    <property type="entry name" value="PPIase_dom_sf"/>
</dbReference>
<reference evidence="8 9" key="1">
    <citation type="submission" date="2018-06" db="EMBL/GenBank/DDBJ databases">
        <title>Comparative genomics of Brasilonema spp. strains.</title>
        <authorList>
            <person name="Alvarenga D.O."/>
            <person name="Fiore M.F."/>
            <person name="Varani A.M."/>
        </authorList>
    </citation>
    <scope>NUCLEOTIDE SEQUENCE [LARGE SCALE GENOMIC DNA]</scope>
    <source>
        <strain evidence="8 9">SPC951</strain>
    </source>
</reference>
<proteinExistence type="predicted"/>
<comment type="catalytic activity">
    <reaction evidence="1">
        <text>[protein]-peptidylproline (omega=180) = [protein]-peptidylproline (omega=0)</text>
        <dbReference type="Rhea" id="RHEA:16237"/>
        <dbReference type="Rhea" id="RHEA-COMP:10747"/>
        <dbReference type="Rhea" id="RHEA-COMP:10748"/>
        <dbReference type="ChEBI" id="CHEBI:83833"/>
        <dbReference type="ChEBI" id="CHEBI:83834"/>
        <dbReference type="EC" id="5.2.1.8"/>
    </reaction>
</comment>
<evidence type="ECO:0000256" key="2">
    <source>
        <dbReference type="ARBA" id="ARBA00013194"/>
    </source>
</evidence>
<dbReference type="Pfam" id="PF00639">
    <property type="entry name" value="Rotamase"/>
    <property type="match status" value="1"/>
</dbReference>